<evidence type="ECO:0000313" key="2">
    <source>
        <dbReference type="Proteomes" id="UP000326396"/>
    </source>
</evidence>
<comment type="caution">
    <text evidence="1">The sequence shown here is derived from an EMBL/GenBank/DDBJ whole genome shotgun (WGS) entry which is preliminary data.</text>
</comment>
<protein>
    <recommendedName>
        <fullName evidence="3">Aspartic peptidase DDI1-type domain-containing protein</fullName>
    </recommendedName>
</protein>
<sequence>MDRILSVGWNLVPKRQLKINLPLIDALQRIPKYAKFLKDLLKGKDRLGEVANVPLSAGCSAVILNKLPEKLVDPGMFTIPCLFGDDVRRHALADSGASINLMPYSLYQKLALSDLSPTRMTLSLADRGKQSKHGQGKQMLRIICHGIKVVE</sequence>
<dbReference type="PANTHER" id="PTHR33067:SF35">
    <property type="entry name" value="ASPARTIC PEPTIDASE DDI1-TYPE DOMAIN-CONTAINING PROTEIN"/>
    <property type="match status" value="1"/>
</dbReference>
<dbReference type="Gene3D" id="2.40.70.10">
    <property type="entry name" value="Acid Proteases"/>
    <property type="match status" value="1"/>
</dbReference>
<dbReference type="GO" id="GO:0006508">
    <property type="term" value="P:proteolysis"/>
    <property type="evidence" value="ECO:0007669"/>
    <property type="project" value="InterPro"/>
</dbReference>
<dbReference type="PROSITE" id="PS00141">
    <property type="entry name" value="ASP_PROTEASE"/>
    <property type="match status" value="1"/>
</dbReference>
<keyword evidence="2" id="KW-1185">Reference proteome</keyword>
<evidence type="ECO:0000313" key="1">
    <source>
        <dbReference type="EMBL" id="KAD6119747.1"/>
    </source>
</evidence>
<dbReference type="AlphaFoldDB" id="A0A5N6PEH7"/>
<reference evidence="1 2" key="1">
    <citation type="submission" date="2019-05" db="EMBL/GenBank/DDBJ databases">
        <title>Mikania micrantha, genome provides insights into the molecular mechanism of rapid growth.</title>
        <authorList>
            <person name="Liu B."/>
        </authorList>
    </citation>
    <scope>NUCLEOTIDE SEQUENCE [LARGE SCALE GENOMIC DNA]</scope>
    <source>
        <strain evidence="1">NLD-2019</strain>
        <tissue evidence="1">Leaf</tissue>
    </source>
</reference>
<organism evidence="1 2">
    <name type="scientific">Mikania micrantha</name>
    <name type="common">bitter vine</name>
    <dbReference type="NCBI Taxonomy" id="192012"/>
    <lineage>
        <taxon>Eukaryota</taxon>
        <taxon>Viridiplantae</taxon>
        <taxon>Streptophyta</taxon>
        <taxon>Embryophyta</taxon>
        <taxon>Tracheophyta</taxon>
        <taxon>Spermatophyta</taxon>
        <taxon>Magnoliopsida</taxon>
        <taxon>eudicotyledons</taxon>
        <taxon>Gunneridae</taxon>
        <taxon>Pentapetalae</taxon>
        <taxon>asterids</taxon>
        <taxon>campanulids</taxon>
        <taxon>Asterales</taxon>
        <taxon>Asteraceae</taxon>
        <taxon>Asteroideae</taxon>
        <taxon>Heliantheae alliance</taxon>
        <taxon>Eupatorieae</taxon>
        <taxon>Mikania</taxon>
    </lineage>
</organism>
<gene>
    <name evidence="1" type="ORF">E3N88_11018</name>
</gene>
<dbReference type="InterPro" id="IPR021109">
    <property type="entry name" value="Peptidase_aspartic_dom_sf"/>
</dbReference>
<proteinExistence type="predicted"/>
<name>A0A5N6PEH7_9ASTR</name>
<dbReference type="GO" id="GO:0004190">
    <property type="term" value="F:aspartic-type endopeptidase activity"/>
    <property type="evidence" value="ECO:0007669"/>
    <property type="project" value="InterPro"/>
</dbReference>
<dbReference type="InterPro" id="IPR001969">
    <property type="entry name" value="Aspartic_peptidase_AS"/>
</dbReference>
<accession>A0A5N6PEH7</accession>
<dbReference type="Proteomes" id="UP000326396">
    <property type="component" value="Linkage Group LG13"/>
</dbReference>
<dbReference type="OrthoDB" id="1702682at2759"/>
<evidence type="ECO:0008006" key="3">
    <source>
        <dbReference type="Google" id="ProtNLM"/>
    </source>
</evidence>
<dbReference type="EMBL" id="SZYD01000005">
    <property type="protein sequence ID" value="KAD6119747.1"/>
    <property type="molecule type" value="Genomic_DNA"/>
</dbReference>
<dbReference type="PANTHER" id="PTHR33067">
    <property type="entry name" value="RNA-DIRECTED DNA POLYMERASE-RELATED"/>
    <property type="match status" value="1"/>
</dbReference>